<dbReference type="AlphaFoldDB" id="A0A5B7F013"/>
<dbReference type="EMBL" id="VSRR010004111">
    <property type="protein sequence ID" value="MPC38589.1"/>
    <property type="molecule type" value="Genomic_DNA"/>
</dbReference>
<reference evidence="1 2" key="1">
    <citation type="submission" date="2019-05" db="EMBL/GenBank/DDBJ databases">
        <title>Another draft genome of Portunus trituberculatus and its Hox gene families provides insights of decapod evolution.</title>
        <authorList>
            <person name="Jeong J.-H."/>
            <person name="Song I."/>
            <person name="Kim S."/>
            <person name="Choi T."/>
            <person name="Kim D."/>
            <person name="Ryu S."/>
            <person name="Kim W."/>
        </authorList>
    </citation>
    <scope>NUCLEOTIDE SEQUENCE [LARGE SCALE GENOMIC DNA]</scope>
    <source>
        <tissue evidence="1">Muscle</tissue>
    </source>
</reference>
<dbReference type="Proteomes" id="UP000324222">
    <property type="component" value="Unassembled WGS sequence"/>
</dbReference>
<comment type="caution">
    <text evidence="1">The sequence shown here is derived from an EMBL/GenBank/DDBJ whole genome shotgun (WGS) entry which is preliminary data.</text>
</comment>
<organism evidence="1 2">
    <name type="scientific">Portunus trituberculatus</name>
    <name type="common">Swimming crab</name>
    <name type="synonym">Neptunus trituberculatus</name>
    <dbReference type="NCBI Taxonomy" id="210409"/>
    <lineage>
        <taxon>Eukaryota</taxon>
        <taxon>Metazoa</taxon>
        <taxon>Ecdysozoa</taxon>
        <taxon>Arthropoda</taxon>
        <taxon>Crustacea</taxon>
        <taxon>Multicrustacea</taxon>
        <taxon>Malacostraca</taxon>
        <taxon>Eumalacostraca</taxon>
        <taxon>Eucarida</taxon>
        <taxon>Decapoda</taxon>
        <taxon>Pleocyemata</taxon>
        <taxon>Brachyura</taxon>
        <taxon>Eubrachyura</taxon>
        <taxon>Portunoidea</taxon>
        <taxon>Portunidae</taxon>
        <taxon>Portuninae</taxon>
        <taxon>Portunus</taxon>
    </lineage>
</organism>
<protein>
    <submittedName>
        <fullName evidence="1">Uncharacterized protein</fullName>
    </submittedName>
</protein>
<name>A0A5B7F013_PORTR</name>
<proteinExistence type="predicted"/>
<evidence type="ECO:0000313" key="2">
    <source>
        <dbReference type="Proteomes" id="UP000324222"/>
    </source>
</evidence>
<keyword evidence="2" id="KW-1185">Reference proteome</keyword>
<accession>A0A5B7F013</accession>
<sequence>MSYVSVKHGCLSIDIKEENIVIPNYSVFRYDKGRAGNSTVSLREVSGVTTPTLSAAEEWSAAVAVSFSLRLPPIPRDTFKRGVSGLLVN</sequence>
<gene>
    <name evidence="1" type="ORF">E2C01_032098</name>
</gene>
<evidence type="ECO:0000313" key="1">
    <source>
        <dbReference type="EMBL" id="MPC38589.1"/>
    </source>
</evidence>